<reference evidence="1 2" key="1">
    <citation type="submission" date="2016-07" db="EMBL/GenBank/DDBJ databases">
        <title>Pervasive Adenine N6-methylation of Active Genes in Fungi.</title>
        <authorList>
            <consortium name="DOE Joint Genome Institute"/>
            <person name="Mondo S.J."/>
            <person name="Dannebaum R.O."/>
            <person name="Kuo R.C."/>
            <person name="Labutti K."/>
            <person name="Haridas S."/>
            <person name="Kuo A."/>
            <person name="Salamov A."/>
            <person name="Ahrendt S.R."/>
            <person name="Lipzen A."/>
            <person name="Sullivan W."/>
            <person name="Andreopoulos W.B."/>
            <person name="Clum A."/>
            <person name="Lindquist E."/>
            <person name="Daum C."/>
            <person name="Ramamoorthy G.K."/>
            <person name="Gryganskyi A."/>
            <person name="Culley D."/>
            <person name="Magnuson J.K."/>
            <person name="James T.Y."/>
            <person name="O'Malley M.A."/>
            <person name="Stajich J.E."/>
            <person name="Spatafora J.W."/>
            <person name="Visel A."/>
            <person name="Grigoriev I.V."/>
        </authorList>
    </citation>
    <scope>NUCLEOTIDE SEQUENCE [LARGE SCALE GENOMIC DNA]</scope>
    <source>
        <strain evidence="1 2">CBS 129021</strain>
    </source>
</reference>
<dbReference type="InParanoid" id="A0A1Y2DYH6"/>
<evidence type="ECO:0000313" key="2">
    <source>
        <dbReference type="Proteomes" id="UP000193689"/>
    </source>
</evidence>
<protein>
    <submittedName>
        <fullName evidence="1">Uncharacterized protein</fullName>
    </submittedName>
</protein>
<dbReference type="AlphaFoldDB" id="A0A1Y2DYH6"/>
<dbReference type="Proteomes" id="UP000193689">
    <property type="component" value="Unassembled WGS sequence"/>
</dbReference>
<keyword evidence="2" id="KW-1185">Reference proteome</keyword>
<evidence type="ECO:0000313" key="1">
    <source>
        <dbReference type="EMBL" id="ORY64297.1"/>
    </source>
</evidence>
<gene>
    <name evidence="1" type="ORF">BCR38DRAFT_409673</name>
</gene>
<proteinExistence type="predicted"/>
<dbReference type="GeneID" id="63774605"/>
<dbReference type="RefSeq" id="XP_040715711.1">
    <property type="nucleotide sequence ID" value="XM_040858393.1"/>
</dbReference>
<sequence>MRQGFSWPGLKRENLMDTARAGNTPEVGPSHDQEIPCPIGRHCHLMAAGLMTCGDRRHWSTLKLASEMIILGSTRLAYHWLEKVDIPQTPGVVWGLPGYFFCMPTHGFYYLNQLVHLVDCLMVGSQQGSILQANLPRPHYETNQPTRDMAHAEDSSLVIRHTLHIYGKRIQFKAT</sequence>
<name>A0A1Y2DYH6_9PEZI</name>
<comment type="caution">
    <text evidence="1">The sequence shown here is derived from an EMBL/GenBank/DDBJ whole genome shotgun (WGS) entry which is preliminary data.</text>
</comment>
<accession>A0A1Y2DYH6</accession>
<dbReference type="EMBL" id="MCFJ01000007">
    <property type="protein sequence ID" value="ORY64297.1"/>
    <property type="molecule type" value="Genomic_DNA"/>
</dbReference>
<organism evidence="1 2">
    <name type="scientific">Pseudomassariella vexata</name>
    <dbReference type="NCBI Taxonomy" id="1141098"/>
    <lineage>
        <taxon>Eukaryota</taxon>
        <taxon>Fungi</taxon>
        <taxon>Dikarya</taxon>
        <taxon>Ascomycota</taxon>
        <taxon>Pezizomycotina</taxon>
        <taxon>Sordariomycetes</taxon>
        <taxon>Xylariomycetidae</taxon>
        <taxon>Amphisphaeriales</taxon>
        <taxon>Pseudomassariaceae</taxon>
        <taxon>Pseudomassariella</taxon>
    </lineage>
</organism>